<comment type="caution">
    <text evidence="1">The sequence shown here is derived from an EMBL/GenBank/DDBJ whole genome shotgun (WGS) entry which is preliminary data.</text>
</comment>
<accession>A0ABQ7X517</accession>
<evidence type="ECO:0000313" key="2">
    <source>
        <dbReference type="Proteomes" id="UP000824890"/>
    </source>
</evidence>
<reference evidence="1 2" key="1">
    <citation type="submission" date="2021-05" db="EMBL/GenBank/DDBJ databases">
        <title>Genome Assembly of Synthetic Allotetraploid Brassica napus Reveals Homoeologous Exchanges between Subgenomes.</title>
        <authorList>
            <person name="Davis J.T."/>
        </authorList>
    </citation>
    <scope>NUCLEOTIDE SEQUENCE [LARGE SCALE GENOMIC DNA]</scope>
    <source>
        <strain evidence="2">cv. Da-Ae</strain>
        <tissue evidence="1">Seedling</tissue>
    </source>
</reference>
<protein>
    <submittedName>
        <fullName evidence="1">Uncharacterized protein</fullName>
    </submittedName>
</protein>
<dbReference type="EMBL" id="JAGKQM010002125">
    <property type="protein sequence ID" value="KAH0850185.1"/>
    <property type="molecule type" value="Genomic_DNA"/>
</dbReference>
<sequence>MLNYDAKIIKFREGLSSPAPAQEIETGCCDTCPISETHVMANVLVFLSDLQAGGSSSTVEVCLLRFWEARNVRRGGELMGVDMLLLHSQAGGVGKTYIFQLSVTSFITLQSVRPSQSYASSTTSEAAATDLDQLQSTCSSYVIISSGRLIVVKGLAEVVCMMSSAAYQAKKRSNNVQLAEETVAHRQAHALKRLLVRTERDGGYFNADGNFVEYVRDKEVKVQIKHWFNV</sequence>
<organism evidence="1 2">
    <name type="scientific">Brassica napus</name>
    <name type="common">Rape</name>
    <dbReference type="NCBI Taxonomy" id="3708"/>
    <lineage>
        <taxon>Eukaryota</taxon>
        <taxon>Viridiplantae</taxon>
        <taxon>Streptophyta</taxon>
        <taxon>Embryophyta</taxon>
        <taxon>Tracheophyta</taxon>
        <taxon>Spermatophyta</taxon>
        <taxon>Magnoliopsida</taxon>
        <taxon>eudicotyledons</taxon>
        <taxon>Gunneridae</taxon>
        <taxon>Pentapetalae</taxon>
        <taxon>rosids</taxon>
        <taxon>malvids</taxon>
        <taxon>Brassicales</taxon>
        <taxon>Brassicaceae</taxon>
        <taxon>Brassiceae</taxon>
        <taxon>Brassica</taxon>
    </lineage>
</organism>
<name>A0ABQ7X517_BRANA</name>
<gene>
    <name evidence="1" type="ORF">HID58_095713</name>
</gene>
<dbReference type="Proteomes" id="UP000824890">
    <property type="component" value="Unassembled WGS sequence"/>
</dbReference>
<keyword evidence="2" id="KW-1185">Reference proteome</keyword>
<proteinExistence type="predicted"/>
<evidence type="ECO:0000313" key="1">
    <source>
        <dbReference type="EMBL" id="KAH0850185.1"/>
    </source>
</evidence>